<keyword evidence="2" id="KW-1185">Reference proteome</keyword>
<gene>
    <name evidence="1" type="ORF">LCL61_18065</name>
</gene>
<dbReference type="EMBL" id="CP150484">
    <property type="protein sequence ID" value="WYW17456.1"/>
    <property type="molecule type" value="Genomic_DNA"/>
</dbReference>
<protein>
    <submittedName>
        <fullName evidence="1">Helix-turn-helix domain-containing protein</fullName>
    </submittedName>
</protein>
<reference evidence="1" key="1">
    <citation type="submission" date="2023-10" db="EMBL/GenBank/DDBJ databases">
        <title>Whole genome sequencing of actinobacterial strain Amycolatopsis sp. (BCA-696) identifies the underlying plant growth-promoting genes.</title>
        <authorList>
            <person name="Gandham P."/>
            <person name="Vadla N."/>
            <person name="Saji A."/>
            <person name="Srinivas V."/>
            <person name="Ruperao P."/>
            <person name="Selvanayagam S."/>
            <person name="Saxena R.K."/>
            <person name="Rathore A."/>
            <person name="Gopalakrishnan S."/>
            <person name="Thakur V."/>
        </authorList>
    </citation>
    <scope>NUCLEOTIDE SEQUENCE</scope>
    <source>
        <strain evidence="1">BCA-696</strain>
    </source>
</reference>
<organism evidence="1 2">
    <name type="scientific">Amycolatopsis coloradensis</name>
    <dbReference type="NCBI Taxonomy" id="76021"/>
    <lineage>
        <taxon>Bacteria</taxon>
        <taxon>Bacillati</taxon>
        <taxon>Actinomycetota</taxon>
        <taxon>Actinomycetes</taxon>
        <taxon>Pseudonocardiales</taxon>
        <taxon>Pseudonocardiaceae</taxon>
        <taxon>Amycolatopsis</taxon>
    </lineage>
</organism>
<name>A0ACD5BDM9_9PSEU</name>
<sequence length="259" mass="27593">MSASLASKSAEYGFDGGTGRTAVDKAMVVLAALITSEVTLSLTQLSQRTCLAKATVHRILAALQSHGMIIRTGDKYSAGVMVQPRRNSEDGIFTSLQQHSTPYLVELHQMTGHTASVSVLIGESVQHVNQIFGHRTPRLPSMASAGKCLPATAIDQVLHAYQVGHGTRRLSAAANDELSEIRRIGLAHVDDAARKVTSVAVPLTGVQHPAALALAGHFGQVDVISAARVLRRAAFEFSRALMVYRAAMNNPVQRSVSHG</sequence>
<evidence type="ECO:0000313" key="1">
    <source>
        <dbReference type="EMBL" id="WYW17456.1"/>
    </source>
</evidence>
<accession>A0ACD5BDM9</accession>
<evidence type="ECO:0000313" key="2">
    <source>
        <dbReference type="Proteomes" id="UP001456344"/>
    </source>
</evidence>
<proteinExistence type="predicted"/>
<dbReference type="Proteomes" id="UP001456344">
    <property type="component" value="Chromosome"/>
</dbReference>